<comment type="caution">
    <text evidence="1">The sequence shown here is derived from an EMBL/GenBank/DDBJ whole genome shotgun (WGS) entry which is preliminary data.</text>
</comment>
<dbReference type="EMBL" id="LUGH01000282">
    <property type="protein sequence ID" value="OBZ86654.1"/>
    <property type="molecule type" value="Genomic_DNA"/>
</dbReference>
<protein>
    <submittedName>
        <fullName evidence="1">Uncharacterized protein</fullName>
    </submittedName>
</protein>
<accession>A0A1C7NH09</accession>
<name>A0A1C7NH09_9FUNG</name>
<dbReference type="Proteomes" id="UP000093000">
    <property type="component" value="Unassembled WGS sequence"/>
</dbReference>
<organism evidence="1 2">
    <name type="scientific">Choanephora cucurbitarum</name>
    <dbReference type="NCBI Taxonomy" id="101091"/>
    <lineage>
        <taxon>Eukaryota</taxon>
        <taxon>Fungi</taxon>
        <taxon>Fungi incertae sedis</taxon>
        <taxon>Mucoromycota</taxon>
        <taxon>Mucoromycotina</taxon>
        <taxon>Mucoromycetes</taxon>
        <taxon>Mucorales</taxon>
        <taxon>Mucorineae</taxon>
        <taxon>Choanephoraceae</taxon>
        <taxon>Choanephoroideae</taxon>
        <taxon>Choanephora</taxon>
    </lineage>
</organism>
<keyword evidence="2" id="KW-1185">Reference proteome</keyword>
<sequence>MKQNTDVDAEVWRSIYLKTNRANEEEAAASTLFNWCQAAFKDEVFNVDLSPVRAEVSRLEEMSRSLKEEVLVLSYKLLSSFDSLTTVERCVLKLAVSYTINLNNKIFADQYKKHFSIRNVNELLLLKAPCAEKNNEDEIRKEFRYFKKVLASSN</sequence>
<dbReference type="AlphaFoldDB" id="A0A1C7NH09"/>
<proteinExistence type="predicted"/>
<dbReference type="InParanoid" id="A0A1C7NH09"/>
<evidence type="ECO:0000313" key="2">
    <source>
        <dbReference type="Proteomes" id="UP000093000"/>
    </source>
</evidence>
<evidence type="ECO:0000313" key="1">
    <source>
        <dbReference type="EMBL" id="OBZ86654.1"/>
    </source>
</evidence>
<gene>
    <name evidence="1" type="ORF">A0J61_05296</name>
</gene>
<reference evidence="1 2" key="1">
    <citation type="submission" date="2016-03" db="EMBL/GenBank/DDBJ databases">
        <title>Choanephora cucurbitarum.</title>
        <authorList>
            <person name="Min B."/>
            <person name="Park H."/>
            <person name="Park J.-H."/>
            <person name="Shin H.-D."/>
            <person name="Choi I.-G."/>
        </authorList>
    </citation>
    <scope>NUCLEOTIDE SEQUENCE [LARGE SCALE GENOMIC DNA]</scope>
    <source>
        <strain evidence="1 2">KUS-F28377</strain>
    </source>
</reference>